<feature type="compositionally biased region" description="Low complexity" evidence="1">
    <location>
        <begin position="122"/>
        <end position="137"/>
    </location>
</feature>
<comment type="caution">
    <text evidence="2">The sequence shown here is derived from an EMBL/GenBank/DDBJ whole genome shotgun (WGS) entry which is preliminary data.</text>
</comment>
<dbReference type="Proteomes" id="UP001528411">
    <property type="component" value="Unassembled WGS sequence"/>
</dbReference>
<evidence type="ECO:0000313" key="3">
    <source>
        <dbReference type="Proteomes" id="UP001528411"/>
    </source>
</evidence>
<evidence type="ECO:0000256" key="1">
    <source>
        <dbReference type="SAM" id="MobiDB-lite"/>
    </source>
</evidence>
<feature type="compositionally biased region" description="Polar residues" evidence="1">
    <location>
        <begin position="95"/>
        <end position="107"/>
    </location>
</feature>
<feature type="compositionally biased region" description="Polar residues" evidence="1">
    <location>
        <begin position="138"/>
        <end position="149"/>
    </location>
</feature>
<sequence>MKIKRYYAKDMRTALAQVKEELGVDAVIMSNKKTATGIELVAAVDSDAELTTKPSTQPVSEAETQQSISNQRVNNQQMAGASGSIQALMNKPEGAQTQSQPATNVASSLDELLKRQSNFSKPAQAAVAPRQAQPVQALQENENPVGTMT</sequence>
<name>A0ABT5F9W5_9GAMM</name>
<dbReference type="EMBL" id="JAQOMS010000002">
    <property type="protein sequence ID" value="MDC2888318.1"/>
    <property type="molecule type" value="Genomic_DNA"/>
</dbReference>
<reference evidence="2 3" key="1">
    <citation type="submission" date="2023-01" db="EMBL/GenBank/DDBJ databases">
        <title>Psychrosphaera sp. nov., isolated from marine algae.</title>
        <authorList>
            <person name="Bayburt H."/>
            <person name="Choi B.J."/>
            <person name="Kim J.M."/>
            <person name="Choi D.G."/>
            <person name="Jeon C.O."/>
        </authorList>
    </citation>
    <scope>NUCLEOTIDE SEQUENCE [LARGE SCALE GENOMIC DNA]</scope>
    <source>
        <strain evidence="2 3">G1-22</strain>
    </source>
</reference>
<feature type="compositionally biased region" description="Polar residues" evidence="1">
    <location>
        <begin position="52"/>
        <end position="87"/>
    </location>
</feature>
<gene>
    <name evidence="2" type="ORF">PN838_05415</name>
</gene>
<keyword evidence="3" id="KW-1185">Reference proteome</keyword>
<proteinExistence type="predicted"/>
<accession>A0ABT5F9W5</accession>
<evidence type="ECO:0000313" key="2">
    <source>
        <dbReference type="EMBL" id="MDC2888318.1"/>
    </source>
</evidence>
<evidence type="ECO:0008006" key="4">
    <source>
        <dbReference type="Google" id="ProtNLM"/>
    </source>
</evidence>
<feature type="region of interest" description="Disordered" evidence="1">
    <location>
        <begin position="49"/>
        <end position="149"/>
    </location>
</feature>
<protein>
    <recommendedName>
        <fullName evidence="4">Flagellar biosynthesis protein FlhF</fullName>
    </recommendedName>
</protein>
<organism evidence="2 3">
    <name type="scientific">Psychrosphaera algicola</name>
    <dbReference type="NCBI Taxonomy" id="3023714"/>
    <lineage>
        <taxon>Bacteria</taxon>
        <taxon>Pseudomonadati</taxon>
        <taxon>Pseudomonadota</taxon>
        <taxon>Gammaproteobacteria</taxon>
        <taxon>Alteromonadales</taxon>
        <taxon>Pseudoalteromonadaceae</taxon>
        <taxon>Psychrosphaera</taxon>
    </lineage>
</organism>